<gene>
    <name evidence="2" type="ORF">BQ8794_50034</name>
</gene>
<dbReference type="AlphaFoldDB" id="A0A1R3VDB0"/>
<name>A0A1R3VDB0_9HYPH</name>
<reference evidence="3" key="1">
    <citation type="submission" date="2017-01" db="EMBL/GenBank/DDBJ databases">
        <authorList>
            <person name="Brunel B."/>
        </authorList>
    </citation>
    <scope>NUCLEOTIDE SEQUENCE [LARGE SCALE GENOMIC DNA]</scope>
</reference>
<evidence type="ECO:0000313" key="3">
    <source>
        <dbReference type="Proteomes" id="UP000188388"/>
    </source>
</evidence>
<proteinExistence type="predicted"/>
<dbReference type="STRING" id="1631249.BQ8794_50034"/>
<feature type="region of interest" description="Disordered" evidence="1">
    <location>
        <begin position="57"/>
        <end position="96"/>
    </location>
</feature>
<dbReference type="Proteomes" id="UP000188388">
    <property type="component" value="Unassembled WGS sequence"/>
</dbReference>
<accession>A0A1R3VDB0</accession>
<feature type="compositionally biased region" description="Polar residues" evidence="1">
    <location>
        <begin position="75"/>
        <end position="90"/>
    </location>
</feature>
<keyword evidence="3" id="KW-1185">Reference proteome</keyword>
<dbReference type="EMBL" id="FTPD01000045">
    <property type="protein sequence ID" value="SIT57932.1"/>
    <property type="molecule type" value="Genomic_DNA"/>
</dbReference>
<evidence type="ECO:0000256" key="1">
    <source>
        <dbReference type="SAM" id="MobiDB-lite"/>
    </source>
</evidence>
<dbReference type="RefSeq" id="WP_244555083.1">
    <property type="nucleotide sequence ID" value="NZ_FTPD01000045.1"/>
</dbReference>
<sequence>MDAIATIEVDDDGRAEVIARRSGGETLNLAWLQAQQASARGFEEHAIGEVPAASREIGAQGHAPSQIVEGGRPSLRSQAVSECSTFPSPTTRRRGR</sequence>
<protein>
    <submittedName>
        <fullName evidence="2">Uncharacterized protein</fullName>
    </submittedName>
</protein>
<organism evidence="2 3">
    <name type="scientific">Mesorhizobium prunaredense</name>
    <dbReference type="NCBI Taxonomy" id="1631249"/>
    <lineage>
        <taxon>Bacteria</taxon>
        <taxon>Pseudomonadati</taxon>
        <taxon>Pseudomonadota</taxon>
        <taxon>Alphaproteobacteria</taxon>
        <taxon>Hyphomicrobiales</taxon>
        <taxon>Phyllobacteriaceae</taxon>
        <taxon>Mesorhizobium</taxon>
    </lineage>
</organism>
<evidence type="ECO:0000313" key="2">
    <source>
        <dbReference type="EMBL" id="SIT57932.1"/>
    </source>
</evidence>